<evidence type="ECO:0000313" key="5">
    <source>
        <dbReference type="Proteomes" id="UP000887013"/>
    </source>
</evidence>
<name>A0A8X6KP68_NEPPI</name>
<dbReference type="OrthoDB" id="6507163at2759"/>
<comment type="similarity">
    <text evidence="1">Belongs to the sulfotransferase 1 family.</text>
</comment>
<dbReference type="GO" id="GO:0008146">
    <property type="term" value="F:sulfotransferase activity"/>
    <property type="evidence" value="ECO:0007669"/>
    <property type="project" value="InterPro"/>
</dbReference>
<evidence type="ECO:0000259" key="3">
    <source>
        <dbReference type="Pfam" id="PF00685"/>
    </source>
</evidence>
<comment type="caution">
    <text evidence="4">The sequence shown here is derived from an EMBL/GenBank/DDBJ whole genome shotgun (WGS) entry which is preliminary data.</text>
</comment>
<dbReference type="Pfam" id="PF00685">
    <property type="entry name" value="Sulfotransfer_1"/>
    <property type="match status" value="1"/>
</dbReference>
<dbReference type="PANTHER" id="PTHR11783">
    <property type="entry name" value="SULFOTRANSFERASE SULT"/>
    <property type="match status" value="1"/>
</dbReference>
<accession>A0A8X6KP68</accession>
<dbReference type="EMBL" id="BMAW01094066">
    <property type="protein sequence ID" value="GFS63582.1"/>
    <property type="molecule type" value="Genomic_DNA"/>
</dbReference>
<evidence type="ECO:0000256" key="1">
    <source>
        <dbReference type="ARBA" id="ARBA00005771"/>
    </source>
</evidence>
<feature type="domain" description="Sulfotransferase" evidence="3">
    <location>
        <begin position="47"/>
        <end position="241"/>
    </location>
</feature>
<dbReference type="InterPro" id="IPR000863">
    <property type="entry name" value="Sulfotransferase_dom"/>
</dbReference>
<sequence length="298" mass="34174">MSSDNQDEYKLDQEQKIPFYQDVNGFRIPGMFSAESYKSALAYKPRPDDLFIVTYPKCGTTWVQNIVACILRNGKSFETALEFFLETPFLELMGGAAAETMKRPGSIKLHLPFHLTPWSSKAKYIFVARNPKDCCVSFYHHTVSTPGYRFQGEFDDFFELFINGEVDFGDYFDTLLSWYEHRNDPNVLFITYEQLKTDIKNSVLKIAEFIGIQHKELLEKDEKILDDVILHSSFNFMKEHLSKLMAELGAVIASNPEMVANNPDIPIGLKKVMLSGDFELSKKDARKIAIVRKGKLPH</sequence>
<dbReference type="Gene3D" id="3.40.50.300">
    <property type="entry name" value="P-loop containing nucleotide triphosphate hydrolases"/>
    <property type="match status" value="1"/>
</dbReference>
<evidence type="ECO:0000313" key="4">
    <source>
        <dbReference type="EMBL" id="GFS63582.1"/>
    </source>
</evidence>
<organism evidence="4 5">
    <name type="scientific">Nephila pilipes</name>
    <name type="common">Giant wood spider</name>
    <name type="synonym">Nephila maculata</name>
    <dbReference type="NCBI Taxonomy" id="299642"/>
    <lineage>
        <taxon>Eukaryota</taxon>
        <taxon>Metazoa</taxon>
        <taxon>Ecdysozoa</taxon>
        <taxon>Arthropoda</taxon>
        <taxon>Chelicerata</taxon>
        <taxon>Arachnida</taxon>
        <taxon>Araneae</taxon>
        <taxon>Araneomorphae</taxon>
        <taxon>Entelegynae</taxon>
        <taxon>Araneoidea</taxon>
        <taxon>Nephilidae</taxon>
        <taxon>Nephila</taxon>
    </lineage>
</organism>
<protein>
    <submittedName>
        <fullName evidence="4">Sulfotransferase 1C2</fullName>
    </submittedName>
</protein>
<dbReference type="InterPro" id="IPR027417">
    <property type="entry name" value="P-loop_NTPase"/>
</dbReference>
<proteinExistence type="inferred from homology"/>
<dbReference type="Proteomes" id="UP000887013">
    <property type="component" value="Unassembled WGS sequence"/>
</dbReference>
<keyword evidence="2" id="KW-0808">Transferase</keyword>
<keyword evidence="5" id="KW-1185">Reference proteome</keyword>
<dbReference type="SUPFAM" id="SSF52540">
    <property type="entry name" value="P-loop containing nucleoside triphosphate hydrolases"/>
    <property type="match status" value="1"/>
</dbReference>
<evidence type="ECO:0000256" key="2">
    <source>
        <dbReference type="ARBA" id="ARBA00022679"/>
    </source>
</evidence>
<gene>
    <name evidence="4" type="primary">Sult1c2</name>
    <name evidence="4" type="ORF">NPIL_535211</name>
</gene>
<dbReference type="AlphaFoldDB" id="A0A8X6KP68"/>
<reference evidence="4" key="1">
    <citation type="submission" date="2020-08" db="EMBL/GenBank/DDBJ databases">
        <title>Multicomponent nature underlies the extraordinary mechanical properties of spider dragline silk.</title>
        <authorList>
            <person name="Kono N."/>
            <person name="Nakamura H."/>
            <person name="Mori M."/>
            <person name="Yoshida Y."/>
            <person name="Ohtoshi R."/>
            <person name="Malay A.D."/>
            <person name="Moran D.A.P."/>
            <person name="Tomita M."/>
            <person name="Numata K."/>
            <person name="Arakawa K."/>
        </authorList>
    </citation>
    <scope>NUCLEOTIDE SEQUENCE</scope>
</reference>